<organism evidence="1 2">
    <name type="scientific">Chroococcidiopsis thermalis (strain PCC 7203)</name>
    <dbReference type="NCBI Taxonomy" id="251229"/>
    <lineage>
        <taxon>Bacteria</taxon>
        <taxon>Bacillati</taxon>
        <taxon>Cyanobacteriota</taxon>
        <taxon>Cyanophyceae</taxon>
        <taxon>Chroococcidiopsidales</taxon>
        <taxon>Chroococcidiopsidaceae</taxon>
        <taxon>Chroococcidiopsis</taxon>
    </lineage>
</organism>
<dbReference type="Proteomes" id="UP000010384">
    <property type="component" value="Chromosome"/>
</dbReference>
<sequence length="96" mass="10479">MQHLLKTRWMYRALLKCIYLSILFSLSTTVILSRTASTLVTPTVEVQYTLGNLPEGLPSGTGIYASISGALPEQIAALPGISPETLDLSADYFQFI</sequence>
<gene>
    <name evidence="1" type="ORF">Chro_3870</name>
</gene>
<accession>K9U3B6</accession>
<protein>
    <submittedName>
        <fullName evidence="1">Uncharacterized protein</fullName>
    </submittedName>
</protein>
<evidence type="ECO:0000313" key="2">
    <source>
        <dbReference type="Proteomes" id="UP000010384"/>
    </source>
</evidence>
<dbReference type="InParanoid" id="K9U3B6"/>
<proteinExistence type="predicted"/>
<dbReference type="KEGG" id="cthe:Chro_3870"/>
<dbReference type="EMBL" id="CP003597">
    <property type="protein sequence ID" value="AFY89290.1"/>
    <property type="molecule type" value="Genomic_DNA"/>
</dbReference>
<keyword evidence="2" id="KW-1185">Reference proteome</keyword>
<evidence type="ECO:0000313" key="1">
    <source>
        <dbReference type="EMBL" id="AFY89290.1"/>
    </source>
</evidence>
<dbReference type="AlphaFoldDB" id="K9U3B6"/>
<reference evidence="1 2" key="1">
    <citation type="submission" date="2012-06" db="EMBL/GenBank/DDBJ databases">
        <title>Finished chromosome of genome of Chroococcidiopsis thermalis PCC 7203.</title>
        <authorList>
            <consortium name="US DOE Joint Genome Institute"/>
            <person name="Gugger M."/>
            <person name="Coursin T."/>
            <person name="Rippka R."/>
            <person name="Tandeau De Marsac N."/>
            <person name="Huntemann M."/>
            <person name="Wei C.-L."/>
            <person name="Han J."/>
            <person name="Detter J.C."/>
            <person name="Han C."/>
            <person name="Tapia R."/>
            <person name="Davenport K."/>
            <person name="Daligault H."/>
            <person name="Erkkila T."/>
            <person name="Gu W."/>
            <person name="Munk A.C.C."/>
            <person name="Teshima H."/>
            <person name="Xu Y."/>
            <person name="Chain P."/>
            <person name="Chen A."/>
            <person name="Krypides N."/>
            <person name="Mavromatis K."/>
            <person name="Markowitz V."/>
            <person name="Szeto E."/>
            <person name="Ivanova N."/>
            <person name="Mikhailova N."/>
            <person name="Ovchinnikova G."/>
            <person name="Pagani I."/>
            <person name="Pati A."/>
            <person name="Goodwin L."/>
            <person name="Peters L."/>
            <person name="Pitluck S."/>
            <person name="Woyke T."/>
            <person name="Kerfeld C."/>
        </authorList>
    </citation>
    <scope>NUCLEOTIDE SEQUENCE [LARGE SCALE GENOMIC DNA]</scope>
    <source>
        <strain evidence="1 2">PCC 7203</strain>
    </source>
</reference>
<name>K9U3B6_CHRTP</name>
<dbReference type="eggNOG" id="COG2931">
    <property type="taxonomic scope" value="Bacteria"/>
</dbReference>
<dbReference type="HOGENOM" id="CLU_2354693_0_0_3"/>